<dbReference type="InterPro" id="IPR000792">
    <property type="entry name" value="Tscrpt_reg_LuxR_C"/>
</dbReference>
<comment type="caution">
    <text evidence="2">The sequence shown here is derived from an EMBL/GenBank/DDBJ whole genome shotgun (WGS) entry which is preliminary data.</text>
</comment>
<feature type="domain" description="HTH luxR-type" evidence="1">
    <location>
        <begin position="75"/>
        <end position="129"/>
    </location>
</feature>
<dbReference type="Gene3D" id="1.10.10.10">
    <property type="entry name" value="Winged helix-like DNA-binding domain superfamily/Winged helix DNA-binding domain"/>
    <property type="match status" value="1"/>
</dbReference>
<dbReference type="Pfam" id="PF09860">
    <property type="entry name" value="DUF2087"/>
    <property type="match status" value="1"/>
</dbReference>
<dbReference type="InterPro" id="IPR018656">
    <property type="entry name" value="DUF2087"/>
</dbReference>
<dbReference type="SUPFAM" id="SSF46894">
    <property type="entry name" value="C-terminal effector domain of the bipartite response regulators"/>
    <property type="match status" value="1"/>
</dbReference>
<dbReference type="InterPro" id="IPR036388">
    <property type="entry name" value="WH-like_DNA-bd_sf"/>
</dbReference>
<evidence type="ECO:0000313" key="3">
    <source>
        <dbReference type="Proteomes" id="UP001141183"/>
    </source>
</evidence>
<reference evidence="2" key="1">
    <citation type="submission" date="2022-05" db="EMBL/GenBank/DDBJ databases">
        <title>Draft genome sequence of Clostridium tertium strain CP3 isolated from Peru.</title>
        <authorList>
            <person name="Hurtado R."/>
            <person name="Lima L."/>
            <person name="Sousa T."/>
            <person name="Jaiswal A.K."/>
            <person name="Tiwari S."/>
            <person name="Maturrano L."/>
            <person name="Brenig B."/>
            <person name="Azevedo V."/>
        </authorList>
    </citation>
    <scope>NUCLEOTIDE SEQUENCE</scope>
    <source>
        <strain evidence="2">CP3</strain>
    </source>
</reference>
<evidence type="ECO:0000259" key="1">
    <source>
        <dbReference type="SMART" id="SM00421"/>
    </source>
</evidence>
<dbReference type="SMART" id="SM00421">
    <property type="entry name" value="HTH_LUXR"/>
    <property type="match status" value="1"/>
</dbReference>
<dbReference type="InterPro" id="IPR016032">
    <property type="entry name" value="Sig_transdc_resp-reg_C-effctor"/>
</dbReference>
<dbReference type="EMBL" id="JAMRYU010000015">
    <property type="protein sequence ID" value="MDC4241340.1"/>
    <property type="molecule type" value="Genomic_DNA"/>
</dbReference>
<protein>
    <submittedName>
        <fullName evidence="2">DUF2087 domain-containing protein</fullName>
    </submittedName>
</protein>
<name>A0A9X4B123_9CLOT</name>
<accession>A0A9X4B123</accession>
<evidence type="ECO:0000313" key="2">
    <source>
        <dbReference type="EMBL" id="MDC4241340.1"/>
    </source>
</evidence>
<gene>
    <name evidence="2" type="ORF">NE398_14380</name>
</gene>
<dbReference type="PRINTS" id="PR00038">
    <property type="entry name" value="HTHLUXR"/>
</dbReference>
<sequence>MDNEFFWRASIDEIEKGLVETEEYIKCIVCEEIFIKGRIYEIGGNLYDAKKAAQLHIKEKHNSMLSYLLNMNSLYTGISSSQKAVIELIALGLNDKEIAAKLGIANSTIRNHRYKLREKEKQAKLFLATMNLLVKETNKDINMLEEDVICDAHKGATTLDDRFNITKEEKIKVIETYVDENGALKSYPSKEKKKIILLEEITKNFNVGKKYSEKEINRVLKRIYEDYVTIRRALIQYGFLDRSKDCSEYWVKE</sequence>
<proteinExistence type="predicted"/>
<organism evidence="2 3">
    <name type="scientific">Clostridium tertium</name>
    <dbReference type="NCBI Taxonomy" id="1559"/>
    <lineage>
        <taxon>Bacteria</taxon>
        <taxon>Bacillati</taxon>
        <taxon>Bacillota</taxon>
        <taxon>Clostridia</taxon>
        <taxon>Eubacteriales</taxon>
        <taxon>Clostridiaceae</taxon>
        <taxon>Clostridium</taxon>
    </lineage>
</organism>
<dbReference type="Pfam" id="PF00196">
    <property type="entry name" value="GerE"/>
    <property type="match status" value="1"/>
</dbReference>
<dbReference type="AlphaFoldDB" id="A0A9X4B123"/>
<dbReference type="GO" id="GO:0003677">
    <property type="term" value="F:DNA binding"/>
    <property type="evidence" value="ECO:0007669"/>
    <property type="project" value="InterPro"/>
</dbReference>
<dbReference type="Proteomes" id="UP001141183">
    <property type="component" value="Unassembled WGS sequence"/>
</dbReference>
<dbReference type="RefSeq" id="WP_008677012.1">
    <property type="nucleotide sequence ID" value="NZ_CABKOG010000003.1"/>
</dbReference>
<dbReference type="GO" id="GO:0006355">
    <property type="term" value="P:regulation of DNA-templated transcription"/>
    <property type="evidence" value="ECO:0007669"/>
    <property type="project" value="InterPro"/>
</dbReference>
<keyword evidence="3" id="KW-1185">Reference proteome</keyword>